<proteinExistence type="predicted"/>
<feature type="compositionally biased region" description="Low complexity" evidence="1">
    <location>
        <begin position="307"/>
        <end position="322"/>
    </location>
</feature>
<dbReference type="InterPro" id="IPR046574">
    <property type="entry name" value="DUF6634"/>
</dbReference>
<reference evidence="2 3" key="1">
    <citation type="submission" date="2016-10" db="EMBL/GenBank/DDBJ databases">
        <authorList>
            <person name="de Groot N.N."/>
        </authorList>
    </citation>
    <scope>NUCLEOTIDE SEQUENCE [LARGE SCALE GENOMIC DNA]</scope>
    <source>
        <strain evidence="2 3">DSM 8537</strain>
    </source>
</reference>
<dbReference type="AlphaFoldDB" id="A0A1I3BTC1"/>
<organism evidence="2 3">
    <name type="scientific">Paracoccus aminovorans</name>
    <dbReference type="NCBI Taxonomy" id="34004"/>
    <lineage>
        <taxon>Bacteria</taxon>
        <taxon>Pseudomonadati</taxon>
        <taxon>Pseudomonadota</taxon>
        <taxon>Alphaproteobacteria</taxon>
        <taxon>Rhodobacterales</taxon>
        <taxon>Paracoccaceae</taxon>
        <taxon>Paracoccus</taxon>
    </lineage>
</organism>
<protein>
    <submittedName>
        <fullName evidence="2">Uncharacterized protein</fullName>
    </submittedName>
</protein>
<evidence type="ECO:0000256" key="1">
    <source>
        <dbReference type="SAM" id="MobiDB-lite"/>
    </source>
</evidence>
<keyword evidence="3" id="KW-1185">Reference proteome</keyword>
<accession>A0A1I3BTC1</accession>
<evidence type="ECO:0000313" key="2">
    <source>
        <dbReference type="EMBL" id="SFH65189.1"/>
    </source>
</evidence>
<evidence type="ECO:0000313" key="3">
    <source>
        <dbReference type="Proteomes" id="UP000183635"/>
    </source>
</evidence>
<gene>
    <name evidence="2" type="ORF">SAMN04488021_12436</name>
</gene>
<feature type="region of interest" description="Disordered" evidence="1">
    <location>
        <begin position="43"/>
        <end position="64"/>
    </location>
</feature>
<dbReference type="EMBL" id="FOPU01000024">
    <property type="protein sequence ID" value="SFH65189.1"/>
    <property type="molecule type" value="Genomic_DNA"/>
</dbReference>
<sequence>MSTIPFIEVSFFNTAEGRIELQTCLMRHLRKLRCKRIPPNLLAPPDEAPDEADTPHLAAHRDQSRGRLARMASRWYRLGQPIAALEAELAESLNGKKAEAEAIRFTLPGFMNVDDPVLLAQLLRQDIGSRHDRFGQFVITGRCFRAAVRGGQTAQRLPERPVAAQQSRIALQAPKRREILFKRIAWPLGGNRGHTAFGKPGQHCRHCLFQRKAGGGGIVQRLAIDSAQPRQSMCDQAGIAPCIAEPFGIGLDRVQRLRVGQCLPDQKVTLGIAQMARLGRGTCRQRMFGQQPQPQSRHRHALPPWPRRSAPRPAARPGYARATRWRRPRLRSRQGSAGGIPSPSTRIGRAIMSR</sequence>
<feature type="region of interest" description="Disordered" evidence="1">
    <location>
        <begin position="288"/>
        <end position="354"/>
    </location>
</feature>
<name>A0A1I3BTC1_9RHOB</name>
<dbReference type="Pfam" id="PF20339">
    <property type="entry name" value="DUF6634"/>
    <property type="match status" value="1"/>
</dbReference>
<feature type="compositionally biased region" description="Basic residues" evidence="1">
    <location>
        <begin position="323"/>
        <end position="332"/>
    </location>
</feature>
<dbReference type="Proteomes" id="UP000183635">
    <property type="component" value="Unassembled WGS sequence"/>
</dbReference>